<keyword evidence="2" id="KW-0378">Hydrolase</keyword>
<dbReference type="Gene3D" id="3.30.70.330">
    <property type="match status" value="1"/>
</dbReference>
<dbReference type="PROSITE" id="PS51192">
    <property type="entry name" value="HELICASE_ATP_BIND_1"/>
    <property type="match status" value="1"/>
</dbReference>
<dbReference type="Gene3D" id="3.40.50.300">
    <property type="entry name" value="P-loop containing nucleotide triphosphate hydrolases"/>
    <property type="match status" value="2"/>
</dbReference>
<evidence type="ECO:0000256" key="1">
    <source>
        <dbReference type="ARBA" id="ARBA00022741"/>
    </source>
</evidence>
<protein>
    <submittedName>
        <fullName evidence="8">DEAD/DEAH box helicase</fullName>
    </submittedName>
</protein>
<dbReference type="CDD" id="cd18787">
    <property type="entry name" value="SF2_C_DEAD"/>
    <property type="match status" value="1"/>
</dbReference>
<keyword evidence="1" id="KW-0547">Nucleotide-binding</keyword>
<gene>
    <name evidence="8" type="ORF">GCM10009118_14990</name>
</gene>
<dbReference type="Pfam" id="PF00270">
    <property type="entry name" value="DEAD"/>
    <property type="match status" value="1"/>
</dbReference>
<dbReference type="InterPro" id="IPR044742">
    <property type="entry name" value="DEAD/DEAH_RhlB"/>
</dbReference>
<dbReference type="SUPFAM" id="SSF52540">
    <property type="entry name" value="P-loop containing nucleoside triphosphate hydrolases"/>
    <property type="match status" value="1"/>
</dbReference>
<dbReference type="InterPro" id="IPR012677">
    <property type="entry name" value="Nucleotide-bd_a/b_plait_sf"/>
</dbReference>
<evidence type="ECO:0000313" key="9">
    <source>
        <dbReference type="Proteomes" id="UP001501126"/>
    </source>
</evidence>
<dbReference type="Pfam" id="PF03880">
    <property type="entry name" value="DbpA"/>
    <property type="match status" value="1"/>
</dbReference>
<comment type="similarity">
    <text evidence="5">Belongs to the DEAD box helicase family.</text>
</comment>
<dbReference type="PANTHER" id="PTHR47959">
    <property type="entry name" value="ATP-DEPENDENT RNA HELICASE RHLE-RELATED"/>
    <property type="match status" value="1"/>
</dbReference>
<dbReference type="Proteomes" id="UP001501126">
    <property type="component" value="Unassembled WGS sequence"/>
</dbReference>
<evidence type="ECO:0000256" key="2">
    <source>
        <dbReference type="ARBA" id="ARBA00022801"/>
    </source>
</evidence>
<dbReference type="CDD" id="cd00268">
    <property type="entry name" value="DEADc"/>
    <property type="match status" value="1"/>
</dbReference>
<comment type="caution">
    <text evidence="8">The sequence shown here is derived from an EMBL/GenBank/DDBJ whole genome shotgun (WGS) entry which is preliminary data.</text>
</comment>
<keyword evidence="4" id="KW-0067">ATP-binding</keyword>
<sequence>MTNYNAFVRQATGSDMLPFQEEVLIATSMYPKTIVKAPTGSGKSLAFLVALLKAKDDKKWNRALVLSPSRELTLQLAEVFRSMKSGVTNTVCYGGHDFKTEVNELREKPDVVFATPGRFADHLRRESVEGKEFDAFILDEEDKIAELGFQKEIDFITEHLGRLTFVIRVSATAGDMLSGYHTVECKTTLPEDRMSFYRISVEDHDHKALALLSLLVELVKSGKNAVVFFNHREAVDRLADYIEHKGLPVAVYHGGLEQTERERNSIRFRNGTSNVFFVTDLAARGIDVPGISAVIHYQFPVKEEDFIHRNGRTARMLESGEVYVLETEEELQGKEYLRTIDFVEKQARFEVPAVPEQLWETLYFSLGKKDKVNKVDILGFLTKQVGVDGKAIGRIDTLDQMTFVAVRTSVVNKILKLGRGQKLKKKSVKVSVCK</sequence>
<evidence type="ECO:0000259" key="6">
    <source>
        <dbReference type="PROSITE" id="PS51192"/>
    </source>
</evidence>
<evidence type="ECO:0000256" key="3">
    <source>
        <dbReference type="ARBA" id="ARBA00022806"/>
    </source>
</evidence>
<dbReference type="SMART" id="SM00487">
    <property type="entry name" value="DEXDc"/>
    <property type="match status" value="1"/>
</dbReference>
<dbReference type="PROSITE" id="PS51194">
    <property type="entry name" value="HELICASE_CTER"/>
    <property type="match status" value="1"/>
</dbReference>
<proteinExistence type="inferred from homology"/>
<dbReference type="Pfam" id="PF00271">
    <property type="entry name" value="Helicase_C"/>
    <property type="match status" value="1"/>
</dbReference>
<dbReference type="InterPro" id="IPR027417">
    <property type="entry name" value="P-loop_NTPase"/>
</dbReference>
<keyword evidence="3 8" id="KW-0347">Helicase</keyword>
<organism evidence="8 9">
    <name type="scientific">Wandonia haliotis</name>
    <dbReference type="NCBI Taxonomy" id="574963"/>
    <lineage>
        <taxon>Bacteria</taxon>
        <taxon>Pseudomonadati</taxon>
        <taxon>Bacteroidota</taxon>
        <taxon>Flavobacteriia</taxon>
        <taxon>Flavobacteriales</taxon>
        <taxon>Crocinitomicaceae</taxon>
        <taxon>Wandonia</taxon>
    </lineage>
</organism>
<evidence type="ECO:0000256" key="5">
    <source>
        <dbReference type="ARBA" id="ARBA00038437"/>
    </source>
</evidence>
<dbReference type="InterPro" id="IPR005580">
    <property type="entry name" value="DbpA/CsdA_RNA-bd_dom"/>
</dbReference>
<evidence type="ECO:0000259" key="7">
    <source>
        <dbReference type="PROSITE" id="PS51194"/>
    </source>
</evidence>
<name>A0ABN1MP33_9FLAO</name>
<dbReference type="RefSeq" id="WP_343786181.1">
    <property type="nucleotide sequence ID" value="NZ_BAAAFH010000007.1"/>
</dbReference>
<evidence type="ECO:0000313" key="8">
    <source>
        <dbReference type="EMBL" id="GAA0875091.1"/>
    </source>
</evidence>
<reference evidence="8 9" key="1">
    <citation type="journal article" date="2019" name="Int. J. Syst. Evol. Microbiol.">
        <title>The Global Catalogue of Microorganisms (GCM) 10K type strain sequencing project: providing services to taxonomists for standard genome sequencing and annotation.</title>
        <authorList>
            <consortium name="The Broad Institute Genomics Platform"/>
            <consortium name="The Broad Institute Genome Sequencing Center for Infectious Disease"/>
            <person name="Wu L."/>
            <person name="Ma J."/>
        </authorList>
    </citation>
    <scope>NUCLEOTIDE SEQUENCE [LARGE SCALE GENOMIC DNA]</scope>
    <source>
        <strain evidence="8 9">JCM 16083</strain>
    </source>
</reference>
<keyword evidence="9" id="KW-1185">Reference proteome</keyword>
<dbReference type="EMBL" id="BAAAFH010000007">
    <property type="protein sequence ID" value="GAA0875091.1"/>
    <property type="molecule type" value="Genomic_DNA"/>
</dbReference>
<dbReference type="GO" id="GO:0004386">
    <property type="term" value="F:helicase activity"/>
    <property type="evidence" value="ECO:0007669"/>
    <property type="project" value="UniProtKB-KW"/>
</dbReference>
<feature type="domain" description="Helicase C-terminal" evidence="7">
    <location>
        <begin position="210"/>
        <end position="362"/>
    </location>
</feature>
<accession>A0ABN1MP33</accession>
<evidence type="ECO:0000256" key="4">
    <source>
        <dbReference type="ARBA" id="ARBA00022840"/>
    </source>
</evidence>
<dbReference type="InterPro" id="IPR014001">
    <property type="entry name" value="Helicase_ATP-bd"/>
</dbReference>
<dbReference type="SMART" id="SM00490">
    <property type="entry name" value="HELICc"/>
    <property type="match status" value="1"/>
</dbReference>
<feature type="domain" description="Helicase ATP-binding" evidence="6">
    <location>
        <begin position="24"/>
        <end position="191"/>
    </location>
</feature>
<dbReference type="InterPro" id="IPR001650">
    <property type="entry name" value="Helicase_C-like"/>
</dbReference>
<dbReference type="InterPro" id="IPR011545">
    <property type="entry name" value="DEAD/DEAH_box_helicase_dom"/>
</dbReference>
<dbReference type="InterPro" id="IPR050079">
    <property type="entry name" value="DEAD_box_RNA_helicase"/>
</dbReference>
<dbReference type="PANTHER" id="PTHR47959:SF1">
    <property type="entry name" value="ATP-DEPENDENT RNA HELICASE DBPA"/>
    <property type="match status" value="1"/>
</dbReference>